<organism evidence="2 3">
    <name type="scientific">Euplotes crassus</name>
    <dbReference type="NCBI Taxonomy" id="5936"/>
    <lineage>
        <taxon>Eukaryota</taxon>
        <taxon>Sar</taxon>
        <taxon>Alveolata</taxon>
        <taxon>Ciliophora</taxon>
        <taxon>Intramacronucleata</taxon>
        <taxon>Spirotrichea</taxon>
        <taxon>Hypotrichia</taxon>
        <taxon>Euplotida</taxon>
        <taxon>Euplotidae</taxon>
        <taxon>Moneuplotes</taxon>
    </lineage>
</organism>
<protein>
    <submittedName>
        <fullName evidence="2">Uncharacterized protein</fullName>
    </submittedName>
</protein>
<keyword evidence="1" id="KW-0732">Signal</keyword>
<feature type="signal peptide" evidence="1">
    <location>
        <begin position="1"/>
        <end position="19"/>
    </location>
</feature>
<evidence type="ECO:0000256" key="1">
    <source>
        <dbReference type="SAM" id="SignalP"/>
    </source>
</evidence>
<dbReference type="AlphaFoldDB" id="A0AAD1U946"/>
<accession>A0AAD1U946</accession>
<gene>
    <name evidence="2" type="ORF">ECRASSUSDP1_LOCUS2398</name>
</gene>
<proteinExistence type="predicted"/>
<comment type="caution">
    <text evidence="2">The sequence shown here is derived from an EMBL/GenBank/DDBJ whole genome shotgun (WGS) entry which is preliminary data.</text>
</comment>
<evidence type="ECO:0000313" key="3">
    <source>
        <dbReference type="Proteomes" id="UP001295684"/>
    </source>
</evidence>
<evidence type="ECO:0000313" key="2">
    <source>
        <dbReference type="EMBL" id="CAI2361088.1"/>
    </source>
</evidence>
<keyword evidence="3" id="KW-1185">Reference proteome</keyword>
<reference evidence="2" key="1">
    <citation type="submission" date="2023-07" db="EMBL/GenBank/DDBJ databases">
        <authorList>
            <consortium name="AG Swart"/>
            <person name="Singh M."/>
            <person name="Singh A."/>
            <person name="Seah K."/>
            <person name="Emmerich C."/>
        </authorList>
    </citation>
    <scope>NUCLEOTIDE SEQUENCE</scope>
    <source>
        <strain evidence="2">DP1</strain>
    </source>
</reference>
<name>A0AAD1U946_EUPCR</name>
<feature type="chain" id="PRO_5042204406" evidence="1">
    <location>
        <begin position="20"/>
        <end position="590"/>
    </location>
</feature>
<dbReference type="EMBL" id="CAMPGE010002288">
    <property type="protein sequence ID" value="CAI2361088.1"/>
    <property type="molecule type" value="Genomic_DNA"/>
</dbReference>
<sequence length="590" mass="68245">MEFSKLIVLFIVLISSVQAIEYLQSGVTVAIRKDIFDSFIKDFWPHFQENLQKIIFCRNGCHVELSHNEIYTATSSNLTILNLKYPQVKFKEDTNMMVLIESSQTVKLTIDQLDFIEAFEFVSDSPVFSDYGSANYSACLSITLALQPTFCNTTGRVKTVINSIVAQVQNLKKDRLKVTTNTIPLVMMGEFFQNIDRFMLEKINDMLRLFRLDIERWANNVISETFYTNTSKSENGENPTPCNITDPELNRRCPVAMPWPRLDSEGGNSGVCLCQNLIHFAKTITNPSIRENFISTRFFGMSFIPSKPETVEQSLIKLENLKYMPTYENNDDGRYLQFFISEDFVNSLHGIQALGEGLGNVIVENKRKVANLDCGDIAYLFYKYARLAKNCNITVYLNEMQDIDITAGQLHLKNTTLVLEFNNPLKEGGMELLAQVFFKIELWMSFIMVEGFILQDIHIGDPGYDYFIHAWETQESKLGDLKKDADIMSGFEKQINRIITKDYKLNLYERYFKDHEILRNLSPTFENIRLDLVDRYFTIFVQPQFGTFLEVLKNLGCSKPIRSRFWMVVCVDLIDDDFDFEEEDILFETK</sequence>
<dbReference type="Proteomes" id="UP001295684">
    <property type="component" value="Unassembled WGS sequence"/>
</dbReference>